<evidence type="ECO:0000313" key="3">
    <source>
        <dbReference type="Proteomes" id="UP001224845"/>
    </source>
</evidence>
<dbReference type="RefSeq" id="WP_018905518.1">
    <property type="nucleotide sequence ID" value="NZ_CAXUQE020000001.1"/>
</dbReference>
<protein>
    <submittedName>
        <fullName evidence="2">DNA-binding MarR family transcriptional regulator</fullName>
    </submittedName>
</protein>
<comment type="caution">
    <text evidence="2">The sequence shown here is derived from an EMBL/GenBank/DDBJ whole genome shotgun (WGS) entry which is preliminary data.</text>
</comment>
<keyword evidence="2" id="KW-0238">DNA-binding</keyword>
<dbReference type="EMBL" id="JAUSRV010000016">
    <property type="protein sequence ID" value="MDP9974182.1"/>
    <property type="molecule type" value="Genomic_DNA"/>
</dbReference>
<dbReference type="SMART" id="SM00347">
    <property type="entry name" value="HTH_MARR"/>
    <property type="match status" value="1"/>
</dbReference>
<evidence type="ECO:0000313" key="2">
    <source>
        <dbReference type="EMBL" id="MDP9974182.1"/>
    </source>
</evidence>
<dbReference type="GO" id="GO:0006950">
    <property type="term" value="P:response to stress"/>
    <property type="evidence" value="ECO:0007669"/>
    <property type="project" value="TreeGrafter"/>
</dbReference>
<sequence length="151" mass="16790">MDIQTKPRGCTSFKVRQLMRRLSQHYDAEVSQSGLKTTQYSLLSNLKRLGPVRPVDFAADLRMTASTLSRNLQPLIAAGWIEQSAGADARSRLVALTPAGEAKWREAQQHWKAAQQKLNALLGVERVLALHQLIDESLELLGTDDSPDLQD</sequence>
<dbReference type="InterPro" id="IPR036388">
    <property type="entry name" value="WH-like_DNA-bd_sf"/>
</dbReference>
<feature type="domain" description="HTH marR-type" evidence="1">
    <location>
        <begin position="12"/>
        <end position="139"/>
    </location>
</feature>
<evidence type="ECO:0000259" key="1">
    <source>
        <dbReference type="PROSITE" id="PS50995"/>
    </source>
</evidence>
<organism evidence="2 3">
    <name type="scientific">Variovorax paradoxus</name>
    <dbReference type="NCBI Taxonomy" id="34073"/>
    <lineage>
        <taxon>Bacteria</taxon>
        <taxon>Pseudomonadati</taxon>
        <taxon>Pseudomonadota</taxon>
        <taxon>Betaproteobacteria</taxon>
        <taxon>Burkholderiales</taxon>
        <taxon>Comamonadaceae</taxon>
        <taxon>Variovorax</taxon>
    </lineage>
</organism>
<dbReference type="InterPro" id="IPR036390">
    <property type="entry name" value="WH_DNA-bd_sf"/>
</dbReference>
<dbReference type="PANTHER" id="PTHR33164">
    <property type="entry name" value="TRANSCRIPTIONAL REGULATOR, MARR FAMILY"/>
    <property type="match status" value="1"/>
</dbReference>
<dbReference type="SUPFAM" id="SSF46785">
    <property type="entry name" value="Winged helix' DNA-binding domain"/>
    <property type="match status" value="1"/>
</dbReference>
<name>A0AAW8EQD0_VARPD</name>
<dbReference type="GO" id="GO:0003677">
    <property type="term" value="F:DNA binding"/>
    <property type="evidence" value="ECO:0007669"/>
    <property type="project" value="UniProtKB-KW"/>
</dbReference>
<accession>A0AAW8EQD0</accession>
<dbReference type="Proteomes" id="UP001224845">
    <property type="component" value="Unassembled WGS sequence"/>
</dbReference>
<dbReference type="AlphaFoldDB" id="A0AAW8EQD0"/>
<reference evidence="2" key="1">
    <citation type="submission" date="2023-07" db="EMBL/GenBank/DDBJ databases">
        <title>Sorghum-associated microbial communities from plants grown in Nebraska, USA.</title>
        <authorList>
            <person name="Schachtman D."/>
        </authorList>
    </citation>
    <scope>NUCLEOTIDE SEQUENCE</scope>
    <source>
        <strain evidence="2">DS3315</strain>
    </source>
</reference>
<dbReference type="Gene3D" id="1.10.10.10">
    <property type="entry name" value="Winged helix-like DNA-binding domain superfamily/Winged helix DNA-binding domain"/>
    <property type="match status" value="1"/>
</dbReference>
<proteinExistence type="predicted"/>
<dbReference type="GO" id="GO:0003700">
    <property type="term" value="F:DNA-binding transcription factor activity"/>
    <property type="evidence" value="ECO:0007669"/>
    <property type="project" value="InterPro"/>
</dbReference>
<dbReference type="Pfam" id="PF12802">
    <property type="entry name" value="MarR_2"/>
    <property type="match status" value="1"/>
</dbReference>
<dbReference type="PROSITE" id="PS50995">
    <property type="entry name" value="HTH_MARR_2"/>
    <property type="match status" value="1"/>
</dbReference>
<dbReference type="PANTHER" id="PTHR33164:SF105">
    <property type="entry name" value="TRANSCRIPTIONAL REPRESSOR PROTEIN-RELATED"/>
    <property type="match status" value="1"/>
</dbReference>
<dbReference type="InterPro" id="IPR000835">
    <property type="entry name" value="HTH_MarR-typ"/>
</dbReference>
<gene>
    <name evidence="2" type="ORF">J2W39_005445</name>
</gene>
<dbReference type="InterPro" id="IPR039422">
    <property type="entry name" value="MarR/SlyA-like"/>
</dbReference>